<gene>
    <name evidence="1" type="ORF">ACFSQS_13185</name>
</gene>
<evidence type="ECO:0000313" key="1">
    <source>
        <dbReference type="EMBL" id="MFD2536062.1"/>
    </source>
</evidence>
<sequence length="211" mass="24325">MELDQLVNLANGLIKNEELQKGKNVLNLIKQSIIANPAQLKNLNDYFSTGECFMLALTEEISDNVDVNQMFSSLSYYFSSSGLYINNENLNLRKNRLLAMFYGFEPITYTVMNALDLTPHISDIFSNSGSMAPIKARDAIFRMEIADLEMYPELCQMEFFNNRIKVLRGMIDAGFFSENTKEQIIETGKKYHQKLYEYLKSKILIESEIDF</sequence>
<evidence type="ECO:0000313" key="2">
    <source>
        <dbReference type="Proteomes" id="UP001597441"/>
    </source>
</evidence>
<dbReference type="EMBL" id="JBHULK010000006">
    <property type="protein sequence ID" value="MFD2536062.1"/>
    <property type="molecule type" value="Genomic_DNA"/>
</dbReference>
<dbReference type="RefSeq" id="WP_388019777.1">
    <property type="nucleotide sequence ID" value="NZ_JBHUDT010000006.1"/>
</dbReference>
<reference evidence="2" key="1">
    <citation type="journal article" date="2019" name="Int. J. Syst. Evol. Microbiol.">
        <title>The Global Catalogue of Microorganisms (GCM) 10K type strain sequencing project: providing services to taxonomists for standard genome sequencing and annotation.</title>
        <authorList>
            <consortium name="The Broad Institute Genomics Platform"/>
            <consortium name="The Broad Institute Genome Sequencing Center for Infectious Disease"/>
            <person name="Wu L."/>
            <person name="Ma J."/>
        </authorList>
    </citation>
    <scope>NUCLEOTIDE SEQUENCE [LARGE SCALE GENOMIC DNA]</scope>
    <source>
        <strain evidence="2">KCTC 42903</strain>
    </source>
</reference>
<keyword evidence="2" id="KW-1185">Reference proteome</keyword>
<protein>
    <submittedName>
        <fullName evidence="1">Uncharacterized protein</fullName>
    </submittedName>
</protein>
<proteinExistence type="predicted"/>
<accession>A0ABW5JVU7</accession>
<comment type="caution">
    <text evidence="1">The sequence shown here is derived from an EMBL/GenBank/DDBJ whole genome shotgun (WGS) entry which is preliminary data.</text>
</comment>
<organism evidence="1 2">
    <name type="scientific">Gelatiniphilus marinus</name>
    <dbReference type="NCBI Taxonomy" id="1759464"/>
    <lineage>
        <taxon>Bacteria</taxon>
        <taxon>Pseudomonadati</taxon>
        <taxon>Bacteroidota</taxon>
        <taxon>Flavobacteriia</taxon>
        <taxon>Flavobacteriales</taxon>
        <taxon>Flavobacteriaceae</taxon>
        <taxon>Gelatiniphilus</taxon>
    </lineage>
</organism>
<dbReference type="Proteomes" id="UP001597441">
    <property type="component" value="Unassembled WGS sequence"/>
</dbReference>
<name>A0ABW5JVU7_9FLAO</name>